<proteinExistence type="predicted"/>
<dbReference type="GeneID" id="42775069"/>
<evidence type="ECO:0000313" key="4">
    <source>
        <dbReference type="Proteomes" id="UP000092714"/>
    </source>
</evidence>
<sequence length="310" mass="34064">MKNFMSRKMKIFLSVLAIISLASYVSAAIVLYNSDFKISNYINKWNDDFNFNWHNYKNIGSLEKELSSDIKTIDITTSSVDVKIQFYDGNVIKIDGTSYTLGDITISNIVSDISSLNNTFRVNLNTNGYNDININIYIPLTYKNNIKINSISGDCEITGGDLENVTINSNSGEIQLKNLTSKTLKLQTTSNDIDLSDIKSLDSTLNTTSGDIKVSVSSLGELSSSTSSGETELYLNNLGNKSTISSTSGEIDLYINESIGYALIFNTSSGNIDSDRLTPNFLNNNNYSVTNGDGSKKVDVKTTSGELYVR</sequence>
<dbReference type="OrthoDB" id="2064627at2"/>
<dbReference type="RefSeq" id="WP_027097234.1">
    <property type="nucleotide sequence ID" value="NZ_CABHIH010000002.1"/>
</dbReference>
<evidence type="ECO:0000259" key="2">
    <source>
        <dbReference type="Pfam" id="PF13349"/>
    </source>
</evidence>
<comment type="caution">
    <text evidence="3">The sequence shown here is derived from an EMBL/GenBank/DDBJ whole genome shotgun (WGS) entry which is preliminary data.</text>
</comment>
<evidence type="ECO:0000313" key="3">
    <source>
        <dbReference type="EMBL" id="OBY11717.1"/>
    </source>
</evidence>
<dbReference type="Pfam" id="PF13349">
    <property type="entry name" value="DUF4097"/>
    <property type="match status" value="1"/>
</dbReference>
<organism evidence="3 4">
    <name type="scientific">Clostridium paraputrificum</name>
    <dbReference type="NCBI Taxonomy" id="29363"/>
    <lineage>
        <taxon>Bacteria</taxon>
        <taxon>Bacillati</taxon>
        <taxon>Bacillota</taxon>
        <taxon>Clostridia</taxon>
        <taxon>Eubacteriales</taxon>
        <taxon>Clostridiaceae</taxon>
        <taxon>Clostridium</taxon>
    </lineage>
</organism>
<evidence type="ECO:0000256" key="1">
    <source>
        <dbReference type="SAM" id="SignalP"/>
    </source>
</evidence>
<feature type="domain" description="DUF4097" evidence="2">
    <location>
        <begin position="70"/>
        <end position="309"/>
    </location>
</feature>
<dbReference type="eggNOG" id="COG3595">
    <property type="taxonomic scope" value="Bacteria"/>
</dbReference>
<reference evidence="3 4" key="1">
    <citation type="submission" date="2016-06" db="EMBL/GenBank/DDBJ databases">
        <authorList>
            <person name="Kjaerup R.B."/>
            <person name="Dalgaard T.S."/>
            <person name="Juul-Madsen H.R."/>
        </authorList>
    </citation>
    <scope>NUCLEOTIDE SEQUENCE [LARGE SCALE GENOMIC DNA]</scope>
    <source>
        <strain evidence="3 4">373-A1</strain>
    </source>
</reference>
<dbReference type="InterPro" id="IPR025164">
    <property type="entry name" value="Toastrack_DUF4097"/>
</dbReference>
<dbReference type="EMBL" id="MAPZ01000011">
    <property type="protein sequence ID" value="OBY11717.1"/>
    <property type="molecule type" value="Genomic_DNA"/>
</dbReference>
<name>A0A174W8G6_9CLOT</name>
<feature type="chain" id="PRO_5009821419" description="DUF4097 domain-containing protein" evidence="1">
    <location>
        <begin position="28"/>
        <end position="310"/>
    </location>
</feature>
<gene>
    <name evidence="3" type="ORF">CP373A1_04840</name>
</gene>
<feature type="signal peptide" evidence="1">
    <location>
        <begin position="1"/>
        <end position="27"/>
    </location>
</feature>
<protein>
    <recommendedName>
        <fullName evidence="2">DUF4097 domain-containing protein</fullName>
    </recommendedName>
</protein>
<accession>A0A174W8G6</accession>
<keyword evidence="4" id="KW-1185">Reference proteome</keyword>
<keyword evidence="1" id="KW-0732">Signal</keyword>
<dbReference type="Proteomes" id="UP000092714">
    <property type="component" value="Unassembled WGS sequence"/>
</dbReference>
<dbReference type="AlphaFoldDB" id="A0A174W8G6"/>